<accession>F9NWG9</accession>
<keyword evidence="1" id="KW-0805">Transcription regulation</keyword>
<dbReference type="GO" id="GO:0003700">
    <property type="term" value="F:DNA-binding transcription factor activity"/>
    <property type="evidence" value="ECO:0007669"/>
    <property type="project" value="TreeGrafter"/>
</dbReference>
<dbReference type="AlphaFoldDB" id="F9NWG9"/>
<evidence type="ECO:0000256" key="1">
    <source>
        <dbReference type="ARBA" id="ARBA00023015"/>
    </source>
</evidence>
<feature type="region of interest" description="Disordered" evidence="5">
    <location>
        <begin position="1"/>
        <end position="22"/>
    </location>
</feature>
<keyword evidence="2 4" id="KW-0238">DNA-binding</keyword>
<dbReference type="GO" id="GO:0000976">
    <property type="term" value="F:transcription cis-regulatory region binding"/>
    <property type="evidence" value="ECO:0007669"/>
    <property type="project" value="TreeGrafter"/>
</dbReference>
<evidence type="ECO:0000256" key="5">
    <source>
        <dbReference type="SAM" id="MobiDB-lite"/>
    </source>
</evidence>
<dbReference type="Proteomes" id="UP000007832">
    <property type="component" value="Unassembled WGS sequence"/>
</dbReference>
<dbReference type="EMBL" id="AFUN01000034">
    <property type="protein sequence ID" value="EGR96905.1"/>
    <property type="molecule type" value="Genomic_DNA"/>
</dbReference>
<dbReference type="InterPro" id="IPR001647">
    <property type="entry name" value="HTH_TetR"/>
</dbReference>
<reference evidence="7 8" key="1">
    <citation type="submission" date="2011-07" db="EMBL/GenBank/DDBJ databases">
        <title>Genome Sequence of Propionibacterium acnes SK182B-JCVI.</title>
        <authorList>
            <person name="Durkin A.S."/>
            <person name="Madupu R."/>
            <person name="Hostetler J."/>
            <person name="Radune D."/>
            <person name="Torralba M."/>
            <person name="Methe B."/>
            <person name="Sutton G."/>
            <person name="Strausberg R.L."/>
            <person name="Nelson K.E."/>
        </authorList>
    </citation>
    <scope>NUCLEOTIDE SEQUENCE [LARGE SCALE GENOMIC DNA]</scope>
    <source>
        <strain evidence="7 8">SK182B-JCVI</strain>
    </source>
</reference>
<feature type="domain" description="HTH tetR-type" evidence="6">
    <location>
        <begin position="21"/>
        <end position="81"/>
    </location>
</feature>
<organism evidence="7 8">
    <name type="scientific">[Propionibacterium] namnetense SK182B-JCVI</name>
    <dbReference type="NCBI Taxonomy" id="1051006"/>
    <lineage>
        <taxon>Bacteria</taxon>
        <taxon>Bacillati</taxon>
        <taxon>Actinomycetota</taxon>
        <taxon>Actinomycetes</taxon>
        <taxon>Propionibacteriales</taxon>
        <taxon>Propionibacteriaceae</taxon>
        <taxon>Cutibacterium</taxon>
    </lineage>
</organism>
<evidence type="ECO:0000256" key="4">
    <source>
        <dbReference type="PROSITE-ProRule" id="PRU00335"/>
    </source>
</evidence>
<dbReference type="InterPro" id="IPR023772">
    <property type="entry name" value="DNA-bd_HTH_TetR-type_CS"/>
</dbReference>
<dbReference type="Gene3D" id="1.10.357.10">
    <property type="entry name" value="Tetracycline Repressor, domain 2"/>
    <property type="match status" value="1"/>
</dbReference>
<dbReference type="FunFam" id="1.10.10.60:FF:000141">
    <property type="entry name" value="TetR family transcriptional regulator"/>
    <property type="match status" value="1"/>
</dbReference>
<dbReference type="GO" id="GO:0045892">
    <property type="term" value="P:negative regulation of DNA-templated transcription"/>
    <property type="evidence" value="ECO:0007669"/>
    <property type="project" value="UniProtKB-ARBA"/>
</dbReference>
<dbReference type="STRING" id="1574624.GCA_001642025_02049"/>
<keyword evidence="3" id="KW-0804">Transcription</keyword>
<gene>
    <name evidence="7" type="ORF">HMPREF1162_1906</name>
</gene>
<feature type="compositionally biased region" description="Low complexity" evidence="5">
    <location>
        <begin position="1"/>
        <end position="11"/>
    </location>
</feature>
<dbReference type="PATRIC" id="fig|1051006.4.peg.1524"/>
<evidence type="ECO:0000313" key="7">
    <source>
        <dbReference type="EMBL" id="EGR96905.1"/>
    </source>
</evidence>
<evidence type="ECO:0000313" key="8">
    <source>
        <dbReference type="Proteomes" id="UP000007832"/>
    </source>
</evidence>
<dbReference type="PRINTS" id="PR00455">
    <property type="entry name" value="HTHTETR"/>
</dbReference>
<name>F9NWG9_9ACTN</name>
<dbReference type="SUPFAM" id="SSF46689">
    <property type="entry name" value="Homeodomain-like"/>
    <property type="match status" value="1"/>
</dbReference>
<dbReference type="PANTHER" id="PTHR30055:SF227">
    <property type="entry name" value="TRANSCRIPTIONAL REGULATORY PROTEIN (PROBABLY TETR-FAMILY)-RELATED"/>
    <property type="match status" value="1"/>
</dbReference>
<dbReference type="Pfam" id="PF00440">
    <property type="entry name" value="TetR_N"/>
    <property type="match status" value="1"/>
</dbReference>
<comment type="caution">
    <text evidence="7">The sequence shown here is derived from an EMBL/GenBank/DDBJ whole genome shotgun (WGS) entry which is preliminary data.</text>
</comment>
<evidence type="ECO:0000256" key="3">
    <source>
        <dbReference type="ARBA" id="ARBA00023163"/>
    </source>
</evidence>
<dbReference type="PROSITE" id="PS50977">
    <property type="entry name" value="HTH_TETR_2"/>
    <property type="match status" value="1"/>
</dbReference>
<dbReference type="InterPro" id="IPR050109">
    <property type="entry name" value="HTH-type_TetR-like_transc_reg"/>
</dbReference>
<evidence type="ECO:0000259" key="6">
    <source>
        <dbReference type="PROSITE" id="PS50977"/>
    </source>
</evidence>
<sequence length="227" mass="24674">MPSEFASQPSSPRRRARMTSGQRREQLIVVARRLFADNGVAGTSVEEIAATAGVSKPVIYEHFGSKDGLYAVVVDREVRHLQDSLNAAMTRPKQGPKRTLESAVLALLDYIDDRSDGFRIISRDSSVGSTTGSYASILSDVASWAEGILADNFDRHGFDASYSYLYAQALTGMVGMTGQAWLDSREPAKEVVAAHLVDLASNGLARLSESPRLSRHAQRENPQSNSS</sequence>
<dbReference type="PROSITE" id="PS01081">
    <property type="entry name" value="HTH_TETR_1"/>
    <property type="match status" value="1"/>
</dbReference>
<dbReference type="InterPro" id="IPR009057">
    <property type="entry name" value="Homeodomain-like_sf"/>
</dbReference>
<evidence type="ECO:0000256" key="2">
    <source>
        <dbReference type="ARBA" id="ARBA00023125"/>
    </source>
</evidence>
<protein>
    <submittedName>
        <fullName evidence="7">Transcriptional regulator, TetR family</fullName>
    </submittedName>
</protein>
<dbReference type="eggNOG" id="COG1309">
    <property type="taxonomic scope" value="Bacteria"/>
</dbReference>
<proteinExistence type="predicted"/>
<feature type="DNA-binding region" description="H-T-H motif" evidence="4">
    <location>
        <begin position="44"/>
        <end position="63"/>
    </location>
</feature>
<dbReference type="PANTHER" id="PTHR30055">
    <property type="entry name" value="HTH-TYPE TRANSCRIPTIONAL REGULATOR RUTR"/>
    <property type="match status" value="1"/>
</dbReference>